<organism evidence="1 2">
    <name type="scientific">Phyllobacterium salinisoli</name>
    <dbReference type="NCBI Taxonomy" id="1899321"/>
    <lineage>
        <taxon>Bacteria</taxon>
        <taxon>Pseudomonadati</taxon>
        <taxon>Pseudomonadota</taxon>
        <taxon>Alphaproteobacteria</taxon>
        <taxon>Hyphomicrobiales</taxon>
        <taxon>Phyllobacteriaceae</taxon>
        <taxon>Phyllobacterium</taxon>
    </lineage>
</organism>
<comment type="caution">
    <text evidence="1">The sequence shown here is derived from an EMBL/GenBank/DDBJ whole genome shotgun (WGS) entry which is preliminary data.</text>
</comment>
<evidence type="ECO:0000313" key="2">
    <source>
        <dbReference type="Proteomes" id="UP000253420"/>
    </source>
</evidence>
<protein>
    <submittedName>
        <fullName evidence="1">Uncharacterized protein</fullName>
    </submittedName>
</protein>
<accession>A0A368K4W7</accession>
<sequence>MRRKGSPLNTGFAHSMRCYTGEVDLFNDCVVAGEEGHRAPFGRGAALRFQAIGFLPQDCCAAKEGEATLLSLRSLDFADSGAITK</sequence>
<evidence type="ECO:0000313" key="1">
    <source>
        <dbReference type="EMBL" id="RCS24224.1"/>
    </source>
</evidence>
<name>A0A368K4W7_9HYPH</name>
<keyword evidence="2" id="KW-1185">Reference proteome</keyword>
<dbReference type="EMBL" id="QOZG01000003">
    <property type="protein sequence ID" value="RCS24224.1"/>
    <property type="molecule type" value="Genomic_DNA"/>
</dbReference>
<dbReference type="Proteomes" id="UP000253420">
    <property type="component" value="Unassembled WGS sequence"/>
</dbReference>
<dbReference type="AlphaFoldDB" id="A0A368K4W7"/>
<reference evidence="1 2" key="1">
    <citation type="submission" date="2018-07" db="EMBL/GenBank/DDBJ databases">
        <title>The draft genome of Phyllobacterium salinisoli.</title>
        <authorList>
            <person name="Liu L."/>
            <person name="Li L."/>
            <person name="Zhang X."/>
            <person name="Liang L."/>
        </authorList>
    </citation>
    <scope>NUCLEOTIDE SEQUENCE [LARGE SCALE GENOMIC DNA]</scope>
    <source>
        <strain evidence="1 2">LLAN61</strain>
    </source>
</reference>
<gene>
    <name evidence="1" type="ORF">DUT91_07910</name>
</gene>
<proteinExistence type="predicted"/>